<evidence type="ECO:0000313" key="1">
    <source>
        <dbReference type="EMBL" id="CEJ73776.1"/>
    </source>
</evidence>
<dbReference type="EMBL" id="CDNY01000003">
    <property type="protein sequence ID" value="CEO33370.1"/>
    <property type="molecule type" value="Genomic_DNA"/>
</dbReference>
<proteinExistence type="predicted"/>
<dbReference type="EMBL" id="LN679998">
    <property type="protein sequence ID" value="CEJ73776.1"/>
    <property type="molecule type" value="Genomic_DNA"/>
</dbReference>
<evidence type="ECO:0000313" key="3">
    <source>
        <dbReference type="EMBL" id="CEQ03634.1"/>
    </source>
</evidence>
<dbReference type="EMBL" id="CEKZ01000003">
    <property type="protein sequence ID" value="CEQ03634.1"/>
    <property type="molecule type" value="Genomic_DNA"/>
</dbReference>
<gene>
    <name evidence="1" type="ORF">ATCC9714_16641</name>
    <name evidence="3" type="ORF">R28058_13671</name>
    <name evidence="2" type="ORF">UMC4404_13501</name>
</gene>
<reference evidence="1 4" key="1">
    <citation type="submission" date="2014-11" db="EMBL/GenBank/DDBJ databases">
        <authorList>
            <person name="Aslett M.A."/>
            <person name="De Silva N."/>
        </authorList>
    </citation>
    <scope>NUCLEOTIDE SEQUENCE [LARGE SCALE GENOMIC DNA]</scope>
    <source>
        <strain evidence="1 4">ATCC9714</strain>
        <strain evidence="2">UMC4404</strain>
    </source>
</reference>
<name>A0A0A1S0I2_PARSO</name>
<organism evidence="3 5">
    <name type="scientific">Paraclostridium sordellii</name>
    <name type="common">Clostridium sordellii</name>
    <dbReference type="NCBI Taxonomy" id="1505"/>
    <lineage>
        <taxon>Bacteria</taxon>
        <taxon>Bacillati</taxon>
        <taxon>Bacillota</taxon>
        <taxon>Clostridia</taxon>
        <taxon>Peptostreptococcales</taxon>
        <taxon>Peptostreptococcaceae</taxon>
        <taxon>Paraclostridium</taxon>
    </lineage>
</organism>
<accession>A0A0A1S0I2</accession>
<keyword evidence="4" id="KW-1185">Reference proteome</keyword>
<evidence type="ECO:0000313" key="6">
    <source>
        <dbReference type="Proteomes" id="UP000049685"/>
    </source>
</evidence>
<evidence type="ECO:0000313" key="2">
    <source>
        <dbReference type="EMBL" id="CEO33370.1"/>
    </source>
</evidence>
<protein>
    <submittedName>
        <fullName evidence="3">Uncharacterized protein</fullName>
    </submittedName>
</protein>
<reference evidence="5 6" key="2">
    <citation type="submission" date="2015-01" db="EMBL/GenBank/DDBJ databases">
        <authorList>
            <person name="Aslett A.Martin."/>
            <person name="De Silva Nishadi"/>
        </authorList>
    </citation>
    <scope>NUCLEOTIDE SEQUENCE [LARGE SCALE GENOMIC DNA]</scope>
    <source>
        <strain evidence="3 5">R28058</strain>
        <strain evidence="6">UMC4404</strain>
    </source>
</reference>
<evidence type="ECO:0000313" key="5">
    <source>
        <dbReference type="Proteomes" id="UP000049127"/>
    </source>
</evidence>
<dbReference type="AlphaFoldDB" id="A0A0A1S0I2"/>
<dbReference type="Proteomes" id="UP000049685">
    <property type="component" value="Unassembled WGS sequence"/>
</dbReference>
<dbReference type="Proteomes" id="UP000032811">
    <property type="component" value="Chromosome 1"/>
</dbReference>
<evidence type="ECO:0000313" key="4">
    <source>
        <dbReference type="Proteomes" id="UP000032811"/>
    </source>
</evidence>
<sequence>MKVTVADTAVSTLKDILSDNQDRPKNIRVYFAGVG</sequence>
<dbReference type="Proteomes" id="UP000049127">
    <property type="component" value="Unassembled WGS sequence"/>
</dbReference>